<name>A0A1D9CQT4_9CAEN</name>
<keyword evidence="1" id="KW-0812">Transmembrane</keyword>
<geneLocation type="mitochondrion" evidence="2"/>
<proteinExistence type="predicted"/>
<reference evidence="2" key="1">
    <citation type="submission" date="2016-08" db="EMBL/GenBank/DDBJ databases">
        <title>Cipangopaludina cathayensis mitochondrion, complete genome.</title>
        <authorList>
            <person name="Mu X."/>
            <person name="Hu Y."/>
            <person name="Luo D."/>
            <person name="Gu D."/>
            <person name="Xu M."/>
            <person name="Yang Y."/>
            <person name="Luo J."/>
        </authorList>
    </citation>
    <scope>NUCLEOTIDE SEQUENCE</scope>
</reference>
<sequence>MPQLSPLSWIFLFMFFWVVVLMTAILIWWMKKFECNLNVGEGGMIIVMLLSMSEVDKNACGYLFYFWWS</sequence>
<dbReference type="EMBL" id="KX688549">
    <property type="protein sequence ID" value="AOY40904.1"/>
    <property type="molecule type" value="Genomic_DNA"/>
</dbReference>
<organism evidence="2">
    <name type="scientific">Cipangopaludina cathayensis</name>
    <dbReference type="NCBI Taxonomy" id="570432"/>
    <lineage>
        <taxon>Eukaryota</taxon>
        <taxon>Metazoa</taxon>
        <taxon>Spiralia</taxon>
        <taxon>Lophotrochozoa</taxon>
        <taxon>Mollusca</taxon>
        <taxon>Gastropoda</taxon>
        <taxon>Caenogastropoda</taxon>
        <taxon>Architaenioglossa</taxon>
        <taxon>Viviparoidea</taxon>
        <taxon>Viviparidae</taxon>
        <taxon>Cipangopaludina</taxon>
    </lineage>
</organism>
<keyword evidence="2" id="KW-0496">Mitochondrion</keyword>
<evidence type="ECO:0000313" key="2">
    <source>
        <dbReference type="EMBL" id="AOY40904.1"/>
    </source>
</evidence>
<feature type="transmembrane region" description="Helical" evidence="1">
    <location>
        <begin position="42"/>
        <end position="68"/>
    </location>
</feature>
<keyword evidence="1" id="KW-1133">Transmembrane helix</keyword>
<keyword evidence="1" id="KW-0472">Membrane</keyword>
<dbReference type="AlphaFoldDB" id="A0A1D9CQT4"/>
<gene>
    <name evidence="2" type="primary">ATP8</name>
</gene>
<evidence type="ECO:0000256" key="1">
    <source>
        <dbReference type="SAM" id="Phobius"/>
    </source>
</evidence>
<feature type="transmembrane region" description="Helical" evidence="1">
    <location>
        <begin position="6"/>
        <end position="30"/>
    </location>
</feature>
<protein>
    <submittedName>
        <fullName evidence="2">ATP synthase F0 subunit 8</fullName>
    </submittedName>
</protein>
<accession>A0A1D9CQT4</accession>